<organism evidence="1 2">
    <name type="scientific">Colletotrichum zoysiae</name>
    <dbReference type="NCBI Taxonomy" id="1216348"/>
    <lineage>
        <taxon>Eukaryota</taxon>
        <taxon>Fungi</taxon>
        <taxon>Dikarya</taxon>
        <taxon>Ascomycota</taxon>
        <taxon>Pezizomycotina</taxon>
        <taxon>Sordariomycetes</taxon>
        <taxon>Hypocreomycetidae</taxon>
        <taxon>Glomerellales</taxon>
        <taxon>Glomerellaceae</taxon>
        <taxon>Colletotrichum</taxon>
        <taxon>Colletotrichum graminicola species complex</taxon>
    </lineage>
</organism>
<evidence type="ECO:0000313" key="2">
    <source>
        <dbReference type="Proteomes" id="UP001232148"/>
    </source>
</evidence>
<proteinExistence type="predicted"/>
<protein>
    <submittedName>
        <fullName evidence="1">Uncharacterized protein</fullName>
    </submittedName>
</protein>
<dbReference type="EMBL" id="MU843040">
    <property type="protein sequence ID" value="KAK2022494.1"/>
    <property type="molecule type" value="Genomic_DNA"/>
</dbReference>
<reference evidence="1" key="1">
    <citation type="submission" date="2021-06" db="EMBL/GenBank/DDBJ databases">
        <title>Comparative genomics, transcriptomics and evolutionary studies reveal genomic signatures of adaptation to plant cell wall in hemibiotrophic fungi.</title>
        <authorList>
            <consortium name="DOE Joint Genome Institute"/>
            <person name="Baroncelli R."/>
            <person name="Diaz J.F."/>
            <person name="Benocci T."/>
            <person name="Peng M."/>
            <person name="Battaglia E."/>
            <person name="Haridas S."/>
            <person name="Andreopoulos W."/>
            <person name="Labutti K."/>
            <person name="Pangilinan J."/>
            <person name="Floch G.L."/>
            <person name="Makela M.R."/>
            <person name="Henrissat B."/>
            <person name="Grigoriev I.V."/>
            <person name="Crouch J.A."/>
            <person name="De Vries R.P."/>
            <person name="Sukno S.A."/>
            <person name="Thon M.R."/>
        </authorList>
    </citation>
    <scope>NUCLEOTIDE SEQUENCE</scope>
    <source>
        <strain evidence="1">MAFF235873</strain>
    </source>
</reference>
<evidence type="ECO:0000313" key="1">
    <source>
        <dbReference type="EMBL" id="KAK2022494.1"/>
    </source>
</evidence>
<accession>A0AAD9H6I3</accession>
<gene>
    <name evidence="1" type="ORF">LX32DRAFT_698627</name>
</gene>
<dbReference type="AlphaFoldDB" id="A0AAD9H6I3"/>
<name>A0AAD9H6I3_9PEZI</name>
<comment type="caution">
    <text evidence="1">The sequence shown here is derived from an EMBL/GenBank/DDBJ whole genome shotgun (WGS) entry which is preliminary data.</text>
</comment>
<dbReference type="Proteomes" id="UP001232148">
    <property type="component" value="Unassembled WGS sequence"/>
</dbReference>
<sequence length="116" mass="13056">MGIKPCYALLFFGVPNLGLRNDQLMTLVQGQPNEALMHDLLVDNDSEASAFLKRLADQFSESCKDRYRVMSFYERMLTPTLERDEEGRWRKTGPPSLLVTEKFATGTGLVAVAVAR</sequence>
<keyword evidence="2" id="KW-1185">Reference proteome</keyword>